<dbReference type="InterPro" id="IPR028082">
    <property type="entry name" value="Peripla_BP_I"/>
</dbReference>
<sequence>LAYEGMTGFINFSKEGFRTNFTFDVLELKRNGLSKVGIWNSASGLNFTWNYSVAYEEVLQSLKNRTLKVITILVS</sequence>
<dbReference type="AlphaFoldDB" id="A0A8X6FGP9"/>
<organism evidence="1 2">
    <name type="scientific">Trichonephila clavata</name>
    <name type="common">Joro spider</name>
    <name type="synonym">Nephila clavata</name>
    <dbReference type="NCBI Taxonomy" id="2740835"/>
    <lineage>
        <taxon>Eukaryota</taxon>
        <taxon>Metazoa</taxon>
        <taxon>Ecdysozoa</taxon>
        <taxon>Arthropoda</taxon>
        <taxon>Chelicerata</taxon>
        <taxon>Arachnida</taxon>
        <taxon>Araneae</taxon>
        <taxon>Araneomorphae</taxon>
        <taxon>Entelegynae</taxon>
        <taxon>Araneoidea</taxon>
        <taxon>Nephilidae</taxon>
        <taxon>Trichonephila</taxon>
    </lineage>
</organism>
<accession>A0A8X6FGP9</accession>
<reference evidence="1" key="1">
    <citation type="submission" date="2020-07" db="EMBL/GenBank/DDBJ databases">
        <title>Multicomponent nature underlies the extraordinary mechanical properties of spider dragline silk.</title>
        <authorList>
            <person name="Kono N."/>
            <person name="Nakamura H."/>
            <person name="Mori M."/>
            <person name="Yoshida Y."/>
            <person name="Ohtoshi R."/>
            <person name="Malay A.D."/>
            <person name="Moran D.A.P."/>
            <person name="Tomita M."/>
            <person name="Numata K."/>
            <person name="Arakawa K."/>
        </authorList>
    </citation>
    <scope>NUCLEOTIDE SEQUENCE</scope>
</reference>
<name>A0A8X6FGP9_TRICU</name>
<comment type="caution">
    <text evidence="1">The sequence shown here is derived from an EMBL/GenBank/DDBJ whole genome shotgun (WGS) entry which is preliminary data.</text>
</comment>
<proteinExistence type="predicted"/>
<dbReference type="Proteomes" id="UP000887116">
    <property type="component" value="Unassembled WGS sequence"/>
</dbReference>
<evidence type="ECO:0000313" key="2">
    <source>
        <dbReference type="Proteomes" id="UP000887116"/>
    </source>
</evidence>
<dbReference type="EMBL" id="BMAO01032094">
    <property type="protein sequence ID" value="GFQ79673.1"/>
    <property type="molecule type" value="Genomic_DNA"/>
</dbReference>
<dbReference type="OrthoDB" id="6487473at2759"/>
<feature type="non-terminal residue" evidence="1">
    <location>
        <position position="1"/>
    </location>
</feature>
<keyword evidence="2" id="KW-1185">Reference proteome</keyword>
<dbReference type="Gene3D" id="3.40.50.2300">
    <property type="match status" value="1"/>
</dbReference>
<evidence type="ECO:0000313" key="1">
    <source>
        <dbReference type="EMBL" id="GFQ79673.1"/>
    </source>
</evidence>
<dbReference type="SUPFAM" id="SSF53822">
    <property type="entry name" value="Periplasmic binding protein-like I"/>
    <property type="match status" value="1"/>
</dbReference>
<protein>
    <submittedName>
        <fullName evidence="1">Uncharacterized protein</fullName>
    </submittedName>
</protein>
<gene>
    <name evidence="1" type="ORF">TNCT_537371</name>
</gene>